<dbReference type="SMART" id="SM00304">
    <property type="entry name" value="HAMP"/>
    <property type="match status" value="1"/>
</dbReference>
<evidence type="ECO:0000256" key="3">
    <source>
        <dbReference type="ARBA" id="ARBA00029447"/>
    </source>
</evidence>
<keyword evidence="5" id="KW-0812">Transmembrane</keyword>
<dbReference type="Gene3D" id="1.10.287.950">
    <property type="entry name" value="Methyl-accepting chemotaxis protein"/>
    <property type="match status" value="1"/>
</dbReference>
<dbReference type="Pfam" id="PF00015">
    <property type="entry name" value="MCPsignal"/>
    <property type="match status" value="1"/>
</dbReference>
<dbReference type="AlphaFoldDB" id="A0A8J6ITN3"/>
<proteinExistence type="inferred from homology"/>
<comment type="similarity">
    <text evidence="3">Belongs to the methyl-accepting chemotaxis (MCP) protein family.</text>
</comment>
<reference evidence="8" key="2">
    <citation type="submission" date="2020-08" db="EMBL/GenBank/DDBJ databases">
        <authorList>
            <person name="Lai Q."/>
        </authorList>
    </citation>
    <scope>NUCLEOTIDE SEQUENCE</scope>
    <source>
        <strain evidence="8">S27-2</strain>
    </source>
</reference>
<gene>
    <name evidence="8" type="ORF">H8B19_05975</name>
</gene>
<dbReference type="SUPFAM" id="SSF58104">
    <property type="entry name" value="Methyl-accepting chemotaxis protein (MCP) signaling domain"/>
    <property type="match status" value="1"/>
</dbReference>
<evidence type="ECO:0000256" key="4">
    <source>
        <dbReference type="PROSITE-ProRule" id="PRU00284"/>
    </source>
</evidence>
<sequence>MTWLKKSISSRLIAGVVASLAVLFILYGVWQISQVKRVTTQNVQADIQQLVKFSASEIKGFFEAKGQIIHSVFASPQVLDWFDQYNERGSFIANDSGYQSIQQYFKFFSEQDNAIKSVFFGSANTFEYFDLNGRYDGDPNYYTNKRPWWSETQQKKSLYVSDPAVDANDGSISATIKTVVKHNGRFIGIGGMDILISTIGQKLLGKIKYQQLGNAFLVTEKGVLVYFPGFSDAFPPGSDMSMVDKKFSDTEGFSALKSLTSNQAHGIATVSWKGENYRVIFDEVTSDYPSMNWKLGFMVPDSVISEPINNAVLSSGVILIVMLAIIAVIVSVIVKPVLQPLKNMLSAMRDISHGEGDLTKRIHVNREDETGQLAAEFNTFMDKIQGLVSQAKDIVTEVLDVTETVSRITEHNVSLANNEKSEIETVAKASQEMAETSRNVSSSAEGAMNVSDKVKQQMDKGNNVVASAVDNIHQLSEQIEQSVSVVTALENETDKIGEVLEVISAITEQTNLLALNAAIEAARAGEQGRGFAVVADEVRTLAQRTQESTSHIQDIIRTLQQTASDASKAMHASNTQVESGVKQVSEIQLVLKDAMKAIDDIQQQMHSIGAANTQQATIAENVARNVAHVKELADESVNESQDVESSIHQLRKLSSGLDKVVKQFRV</sequence>
<dbReference type="EMBL" id="JACNEP010000003">
    <property type="protein sequence ID" value="MBC3765416.1"/>
    <property type="molecule type" value="Genomic_DNA"/>
</dbReference>
<feature type="domain" description="Methyl-accepting transducer" evidence="6">
    <location>
        <begin position="394"/>
        <end position="630"/>
    </location>
</feature>
<evidence type="ECO:0000259" key="6">
    <source>
        <dbReference type="PROSITE" id="PS50111"/>
    </source>
</evidence>
<keyword evidence="2 4" id="KW-0807">Transducer</keyword>
<dbReference type="PANTHER" id="PTHR32089">
    <property type="entry name" value="METHYL-ACCEPTING CHEMOTAXIS PROTEIN MCPB"/>
    <property type="match status" value="1"/>
</dbReference>
<evidence type="ECO:0000259" key="7">
    <source>
        <dbReference type="PROSITE" id="PS50885"/>
    </source>
</evidence>
<dbReference type="CDD" id="cd11386">
    <property type="entry name" value="MCP_signal"/>
    <property type="match status" value="1"/>
</dbReference>
<dbReference type="PROSITE" id="PS50111">
    <property type="entry name" value="CHEMOTAXIS_TRANSDUC_2"/>
    <property type="match status" value="1"/>
</dbReference>
<dbReference type="Pfam" id="PF00672">
    <property type="entry name" value="HAMP"/>
    <property type="match status" value="1"/>
</dbReference>
<dbReference type="CDD" id="cd06225">
    <property type="entry name" value="HAMP"/>
    <property type="match status" value="1"/>
</dbReference>
<reference evidence="8" key="1">
    <citation type="journal article" date="2018" name="Int. J. Syst. Evol. Microbiol.">
        <title>Neptunicella marina gen. nov., sp. nov., isolated from surface seawater.</title>
        <authorList>
            <person name="Liu X."/>
            <person name="Lai Q."/>
            <person name="Du Y."/>
            <person name="Zhang X."/>
            <person name="Liu Z."/>
            <person name="Sun F."/>
            <person name="Shao Z."/>
        </authorList>
    </citation>
    <scope>NUCLEOTIDE SEQUENCE</scope>
    <source>
        <strain evidence="8">S27-2</strain>
    </source>
</reference>
<name>A0A8J6ITN3_9ALTE</name>
<protein>
    <submittedName>
        <fullName evidence="8">Methyl-accepting chemotaxis protein</fullName>
    </submittedName>
</protein>
<feature type="transmembrane region" description="Helical" evidence="5">
    <location>
        <begin position="311"/>
        <end position="334"/>
    </location>
</feature>
<feature type="transmembrane region" description="Helical" evidence="5">
    <location>
        <begin position="12"/>
        <end position="30"/>
    </location>
</feature>
<keyword evidence="5" id="KW-1133">Transmembrane helix</keyword>
<keyword evidence="9" id="KW-1185">Reference proteome</keyword>
<evidence type="ECO:0000313" key="8">
    <source>
        <dbReference type="EMBL" id="MBC3765416.1"/>
    </source>
</evidence>
<feature type="domain" description="HAMP" evidence="7">
    <location>
        <begin position="335"/>
        <end position="389"/>
    </location>
</feature>
<comment type="subcellular location">
    <subcellularLocation>
        <location evidence="1">Membrane</location>
    </subcellularLocation>
</comment>
<evidence type="ECO:0000313" key="9">
    <source>
        <dbReference type="Proteomes" id="UP000601768"/>
    </source>
</evidence>
<keyword evidence="5" id="KW-0472">Membrane</keyword>
<comment type="caution">
    <text evidence="8">The sequence shown here is derived from an EMBL/GenBank/DDBJ whole genome shotgun (WGS) entry which is preliminary data.</text>
</comment>
<dbReference type="GO" id="GO:0007165">
    <property type="term" value="P:signal transduction"/>
    <property type="evidence" value="ECO:0007669"/>
    <property type="project" value="UniProtKB-KW"/>
</dbReference>
<organism evidence="8 9">
    <name type="scientific">Neptunicella marina</name>
    <dbReference type="NCBI Taxonomy" id="2125989"/>
    <lineage>
        <taxon>Bacteria</taxon>
        <taxon>Pseudomonadati</taxon>
        <taxon>Pseudomonadota</taxon>
        <taxon>Gammaproteobacteria</taxon>
        <taxon>Alteromonadales</taxon>
        <taxon>Alteromonadaceae</taxon>
        <taxon>Neptunicella</taxon>
    </lineage>
</organism>
<evidence type="ECO:0000256" key="2">
    <source>
        <dbReference type="ARBA" id="ARBA00023224"/>
    </source>
</evidence>
<dbReference type="PROSITE" id="PS50885">
    <property type="entry name" value="HAMP"/>
    <property type="match status" value="1"/>
</dbReference>
<evidence type="ECO:0000256" key="5">
    <source>
        <dbReference type="SAM" id="Phobius"/>
    </source>
</evidence>
<dbReference type="InterPro" id="IPR003660">
    <property type="entry name" value="HAMP_dom"/>
</dbReference>
<dbReference type="GO" id="GO:0016020">
    <property type="term" value="C:membrane"/>
    <property type="evidence" value="ECO:0007669"/>
    <property type="project" value="UniProtKB-SubCell"/>
</dbReference>
<dbReference type="Pfam" id="PF22673">
    <property type="entry name" value="MCP-like_PDC_1"/>
    <property type="match status" value="1"/>
</dbReference>
<dbReference type="FunFam" id="1.10.287.950:FF:000001">
    <property type="entry name" value="Methyl-accepting chemotaxis sensory transducer"/>
    <property type="match status" value="1"/>
</dbReference>
<dbReference type="SMART" id="SM00283">
    <property type="entry name" value="MA"/>
    <property type="match status" value="1"/>
</dbReference>
<dbReference type="GO" id="GO:0006935">
    <property type="term" value="P:chemotaxis"/>
    <property type="evidence" value="ECO:0007669"/>
    <property type="project" value="UniProtKB-ARBA"/>
</dbReference>
<evidence type="ECO:0000256" key="1">
    <source>
        <dbReference type="ARBA" id="ARBA00004370"/>
    </source>
</evidence>
<accession>A0A8J6ITN3</accession>
<dbReference type="RefSeq" id="WP_186505884.1">
    <property type="nucleotide sequence ID" value="NZ_JACNEP010000003.1"/>
</dbReference>
<dbReference type="Gene3D" id="3.30.450.20">
    <property type="entry name" value="PAS domain"/>
    <property type="match status" value="2"/>
</dbReference>
<dbReference type="Proteomes" id="UP000601768">
    <property type="component" value="Unassembled WGS sequence"/>
</dbReference>
<dbReference type="PANTHER" id="PTHR32089:SF112">
    <property type="entry name" value="LYSOZYME-LIKE PROTEIN-RELATED"/>
    <property type="match status" value="1"/>
</dbReference>
<dbReference type="InterPro" id="IPR004089">
    <property type="entry name" value="MCPsignal_dom"/>
</dbReference>